<dbReference type="PANTHER" id="PTHR28259:SF1">
    <property type="entry name" value="FLUORIDE EXPORT PROTEIN 1-RELATED"/>
    <property type="match status" value="1"/>
</dbReference>
<keyword evidence="2 11" id="KW-1003">Cell membrane</keyword>
<dbReference type="RefSeq" id="WP_015247239.1">
    <property type="nucleotide sequence ID" value="NC_019892.1"/>
</dbReference>
<evidence type="ECO:0000256" key="1">
    <source>
        <dbReference type="ARBA" id="ARBA00004651"/>
    </source>
</evidence>
<name>L0DGX5_SINAD</name>
<dbReference type="eggNOG" id="COG0239">
    <property type="taxonomic scope" value="Bacteria"/>
</dbReference>
<keyword evidence="6 11" id="KW-0406">Ion transport</keyword>
<keyword evidence="3 11" id="KW-0997">Cell inner membrane</keyword>
<evidence type="ECO:0000256" key="10">
    <source>
        <dbReference type="ARBA" id="ARBA00035585"/>
    </source>
</evidence>
<evidence type="ECO:0000256" key="5">
    <source>
        <dbReference type="ARBA" id="ARBA00022989"/>
    </source>
</evidence>
<feature type="transmembrane region" description="Helical" evidence="11">
    <location>
        <begin position="7"/>
        <end position="24"/>
    </location>
</feature>
<keyword evidence="11" id="KW-0915">Sodium</keyword>
<dbReference type="Proteomes" id="UP000010798">
    <property type="component" value="Chromosome"/>
</dbReference>
<reference evidence="13 14" key="1">
    <citation type="submission" date="2012-02" db="EMBL/GenBank/DDBJ databases">
        <title>Complete sequence of chromosome of Singulisphaera acidiphila DSM 18658.</title>
        <authorList>
            <consortium name="US DOE Joint Genome Institute (JGI-PGF)"/>
            <person name="Lucas S."/>
            <person name="Copeland A."/>
            <person name="Lapidus A."/>
            <person name="Glavina del Rio T."/>
            <person name="Dalin E."/>
            <person name="Tice H."/>
            <person name="Bruce D."/>
            <person name="Goodwin L."/>
            <person name="Pitluck S."/>
            <person name="Peters L."/>
            <person name="Ovchinnikova G."/>
            <person name="Chertkov O."/>
            <person name="Kyrpides N."/>
            <person name="Mavromatis K."/>
            <person name="Ivanova N."/>
            <person name="Brettin T."/>
            <person name="Detter J.C."/>
            <person name="Han C."/>
            <person name="Larimer F."/>
            <person name="Land M."/>
            <person name="Hauser L."/>
            <person name="Markowitz V."/>
            <person name="Cheng J.-F."/>
            <person name="Hugenholtz P."/>
            <person name="Woyke T."/>
            <person name="Wu D."/>
            <person name="Tindall B."/>
            <person name="Pomrenke H."/>
            <person name="Brambilla E."/>
            <person name="Klenk H.-P."/>
            <person name="Eisen J.A."/>
        </authorList>
    </citation>
    <scope>NUCLEOTIDE SEQUENCE [LARGE SCALE GENOMIC DNA]</scope>
    <source>
        <strain evidence="14">ATCC BAA-1392 / DSM 18658 / VKM B-2454 / MOB10</strain>
    </source>
</reference>
<evidence type="ECO:0000313" key="14">
    <source>
        <dbReference type="Proteomes" id="UP000010798"/>
    </source>
</evidence>
<evidence type="ECO:0000256" key="6">
    <source>
        <dbReference type="ARBA" id="ARBA00023065"/>
    </source>
</evidence>
<dbReference type="HAMAP" id="MF_00454">
    <property type="entry name" value="FluC"/>
    <property type="match status" value="1"/>
</dbReference>
<evidence type="ECO:0000256" key="9">
    <source>
        <dbReference type="ARBA" id="ARBA00035120"/>
    </source>
</evidence>
<sequence>METWSRAIALSVGGVLGVNARYWLGYWISKWGSSHFPWATFAINVSGSFAIGFFTVALARWLPHPNVRLFVITGFLGGYTTFSTFAYESVTLWERGELVLALANMTGSVVAGFAAVFLGIGFAHGVLPSTLVHSPRTVRQTGVSGVEPATPFLVVASETTPLEAESVPSTTGDFQGVNPLPDARNGRLP</sequence>
<comment type="catalytic activity">
    <reaction evidence="10">
        <text>fluoride(in) = fluoride(out)</text>
        <dbReference type="Rhea" id="RHEA:76159"/>
        <dbReference type="ChEBI" id="CHEBI:17051"/>
    </reaction>
    <physiologicalReaction direction="left-to-right" evidence="10">
        <dbReference type="Rhea" id="RHEA:76160"/>
    </physiologicalReaction>
</comment>
<protein>
    <recommendedName>
        <fullName evidence="11">Fluoride-specific ion channel FluC</fullName>
    </recommendedName>
</protein>
<evidence type="ECO:0000256" key="2">
    <source>
        <dbReference type="ARBA" id="ARBA00022475"/>
    </source>
</evidence>
<dbReference type="Pfam" id="PF02537">
    <property type="entry name" value="CRCB"/>
    <property type="match status" value="1"/>
</dbReference>
<evidence type="ECO:0000256" key="4">
    <source>
        <dbReference type="ARBA" id="ARBA00022692"/>
    </source>
</evidence>
<evidence type="ECO:0000256" key="8">
    <source>
        <dbReference type="ARBA" id="ARBA00023303"/>
    </source>
</evidence>
<keyword evidence="8 11" id="KW-0407">Ion channel</keyword>
<feature type="transmembrane region" description="Helical" evidence="11">
    <location>
        <begin position="99"/>
        <end position="127"/>
    </location>
</feature>
<dbReference type="InterPro" id="IPR003691">
    <property type="entry name" value="FluC"/>
</dbReference>
<keyword evidence="4 11" id="KW-0812">Transmembrane</keyword>
<evidence type="ECO:0000256" key="7">
    <source>
        <dbReference type="ARBA" id="ARBA00023136"/>
    </source>
</evidence>
<feature type="transmembrane region" description="Helical" evidence="11">
    <location>
        <begin position="69"/>
        <end position="87"/>
    </location>
</feature>
<feature type="binding site" evidence="11">
    <location>
        <position position="77"/>
    </location>
    <ligand>
        <name>Na(+)</name>
        <dbReference type="ChEBI" id="CHEBI:29101"/>
        <note>structural</note>
    </ligand>
</feature>
<dbReference type="KEGG" id="saci:Sinac_3876"/>
<dbReference type="GO" id="GO:0046872">
    <property type="term" value="F:metal ion binding"/>
    <property type="evidence" value="ECO:0007669"/>
    <property type="project" value="UniProtKB-KW"/>
</dbReference>
<feature type="binding site" evidence="11">
    <location>
        <position position="80"/>
    </location>
    <ligand>
        <name>Na(+)</name>
        <dbReference type="ChEBI" id="CHEBI:29101"/>
        <note>structural</note>
    </ligand>
</feature>
<dbReference type="PANTHER" id="PTHR28259">
    <property type="entry name" value="FLUORIDE EXPORT PROTEIN 1-RELATED"/>
    <property type="match status" value="1"/>
</dbReference>
<dbReference type="STRING" id="886293.Sinac_3876"/>
<evidence type="ECO:0000313" key="13">
    <source>
        <dbReference type="EMBL" id="AGA28105.1"/>
    </source>
</evidence>
<evidence type="ECO:0000256" key="12">
    <source>
        <dbReference type="SAM" id="MobiDB-lite"/>
    </source>
</evidence>
<dbReference type="AlphaFoldDB" id="L0DGX5"/>
<evidence type="ECO:0000256" key="11">
    <source>
        <dbReference type="HAMAP-Rule" id="MF_00454"/>
    </source>
</evidence>
<keyword evidence="14" id="KW-1185">Reference proteome</keyword>
<dbReference type="GO" id="GO:0005886">
    <property type="term" value="C:plasma membrane"/>
    <property type="evidence" value="ECO:0007669"/>
    <property type="project" value="UniProtKB-SubCell"/>
</dbReference>
<keyword evidence="5 11" id="KW-1133">Transmembrane helix</keyword>
<keyword evidence="11" id="KW-0813">Transport</keyword>
<dbReference type="NCBIfam" id="TIGR00494">
    <property type="entry name" value="crcB"/>
    <property type="match status" value="1"/>
</dbReference>
<keyword evidence="7 11" id="KW-0472">Membrane</keyword>
<dbReference type="EMBL" id="CP003364">
    <property type="protein sequence ID" value="AGA28105.1"/>
    <property type="molecule type" value="Genomic_DNA"/>
</dbReference>
<comment type="similarity">
    <text evidence="9 11">Belongs to the fluoride channel Fluc/FEX (TC 1.A.43) family.</text>
</comment>
<dbReference type="OrthoDB" id="9815830at2"/>
<dbReference type="GO" id="GO:0062054">
    <property type="term" value="F:fluoride channel activity"/>
    <property type="evidence" value="ECO:0007669"/>
    <property type="project" value="UniProtKB-UniRule"/>
</dbReference>
<comment type="activity regulation">
    <text evidence="11">Na(+) is not transported, but it plays an essential structural role and its presence is essential for fluoride channel function.</text>
</comment>
<evidence type="ECO:0000256" key="3">
    <source>
        <dbReference type="ARBA" id="ARBA00022519"/>
    </source>
</evidence>
<comment type="subcellular location">
    <subcellularLocation>
        <location evidence="11">Cell inner membrane</location>
        <topology evidence="11">Multi-pass membrane protein</topology>
    </subcellularLocation>
    <subcellularLocation>
        <location evidence="1">Cell membrane</location>
        <topology evidence="1">Multi-pass membrane protein</topology>
    </subcellularLocation>
</comment>
<dbReference type="HOGENOM" id="CLU_1433595_0_0_0"/>
<feature type="region of interest" description="Disordered" evidence="12">
    <location>
        <begin position="164"/>
        <end position="189"/>
    </location>
</feature>
<gene>
    <name evidence="11" type="primary">fluC</name>
    <name evidence="11" type="synonym">crcB</name>
    <name evidence="13" type="ordered locus">Sinac_3876</name>
</gene>
<dbReference type="GO" id="GO:0140114">
    <property type="term" value="P:cellular detoxification of fluoride"/>
    <property type="evidence" value="ECO:0007669"/>
    <property type="project" value="UniProtKB-UniRule"/>
</dbReference>
<accession>L0DGX5</accession>
<comment type="function">
    <text evidence="11">Fluoride-specific ion channel. Important for reducing fluoride concentration in the cell, thus reducing its toxicity.</text>
</comment>
<proteinExistence type="inferred from homology"/>
<organism evidence="13 14">
    <name type="scientific">Singulisphaera acidiphila (strain ATCC BAA-1392 / DSM 18658 / VKM B-2454 / MOB10)</name>
    <dbReference type="NCBI Taxonomy" id="886293"/>
    <lineage>
        <taxon>Bacteria</taxon>
        <taxon>Pseudomonadati</taxon>
        <taxon>Planctomycetota</taxon>
        <taxon>Planctomycetia</taxon>
        <taxon>Isosphaerales</taxon>
        <taxon>Isosphaeraceae</taxon>
        <taxon>Singulisphaera</taxon>
    </lineage>
</organism>
<keyword evidence="11" id="KW-0479">Metal-binding</keyword>
<feature type="transmembrane region" description="Helical" evidence="11">
    <location>
        <begin position="36"/>
        <end position="62"/>
    </location>
</feature>